<keyword evidence="4" id="KW-0109">Calcium transport</keyword>
<comment type="similarity">
    <text evidence="2">Belongs to the Ca(2+):cation antiporter (CaCA) (TC 2.A.19) family. SLC24A subfamily.</text>
</comment>
<comment type="subcellular location">
    <subcellularLocation>
        <location evidence="1">Membrane</location>
        <topology evidence="1">Multi-pass membrane protein</topology>
    </subcellularLocation>
</comment>
<dbReference type="Pfam" id="PF01699">
    <property type="entry name" value="Na_Ca_ex"/>
    <property type="match status" value="2"/>
</dbReference>
<name>A0ABM1SA23_LIMPO</name>
<keyword evidence="7 8" id="KW-0472">Membrane</keyword>
<reference evidence="11" key="1">
    <citation type="submission" date="2025-08" db="UniProtKB">
        <authorList>
            <consortium name="RefSeq"/>
        </authorList>
    </citation>
    <scope>IDENTIFICATION</scope>
    <source>
        <tissue evidence="11">Muscle</tissue>
    </source>
</reference>
<proteinExistence type="inferred from homology"/>
<dbReference type="InterPro" id="IPR004481">
    <property type="entry name" value="K/Na/Ca-exchanger"/>
</dbReference>
<protein>
    <submittedName>
        <fullName evidence="11">Sodium/potassium/calcium exchanger 3-like</fullName>
    </submittedName>
</protein>
<keyword evidence="6 8" id="KW-1133">Transmembrane helix</keyword>
<feature type="transmembrane region" description="Helical" evidence="8">
    <location>
        <begin position="96"/>
        <end position="118"/>
    </location>
</feature>
<keyword evidence="10" id="KW-1185">Reference proteome</keyword>
<dbReference type="PANTHER" id="PTHR10846:SF73">
    <property type="entry name" value="SODIUM_CALCIUM EXCHANGER MEMBRANE REGION DOMAIN-CONTAINING PROTEIN"/>
    <property type="match status" value="1"/>
</dbReference>
<dbReference type="RefSeq" id="XP_022240478.1">
    <property type="nucleotide sequence ID" value="XM_022384770.1"/>
</dbReference>
<evidence type="ECO:0000259" key="9">
    <source>
        <dbReference type="Pfam" id="PF01699"/>
    </source>
</evidence>
<feature type="transmembrane region" description="Helical" evidence="8">
    <location>
        <begin position="138"/>
        <end position="159"/>
    </location>
</feature>
<feature type="transmembrane region" description="Helical" evidence="8">
    <location>
        <begin position="225"/>
        <end position="244"/>
    </location>
</feature>
<evidence type="ECO:0000256" key="7">
    <source>
        <dbReference type="ARBA" id="ARBA00023136"/>
    </source>
</evidence>
<dbReference type="Gene3D" id="1.20.1420.30">
    <property type="entry name" value="NCX, central ion-binding region"/>
    <property type="match status" value="2"/>
</dbReference>
<evidence type="ECO:0000256" key="4">
    <source>
        <dbReference type="ARBA" id="ARBA00022568"/>
    </source>
</evidence>
<evidence type="ECO:0000256" key="8">
    <source>
        <dbReference type="SAM" id="Phobius"/>
    </source>
</evidence>
<evidence type="ECO:0000313" key="11">
    <source>
        <dbReference type="RefSeq" id="XP_022240478.1"/>
    </source>
</evidence>
<organism evidence="10 11">
    <name type="scientific">Limulus polyphemus</name>
    <name type="common">Atlantic horseshoe crab</name>
    <dbReference type="NCBI Taxonomy" id="6850"/>
    <lineage>
        <taxon>Eukaryota</taxon>
        <taxon>Metazoa</taxon>
        <taxon>Ecdysozoa</taxon>
        <taxon>Arthropoda</taxon>
        <taxon>Chelicerata</taxon>
        <taxon>Merostomata</taxon>
        <taxon>Xiphosura</taxon>
        <taxon>Limulidae</taxon>
        <taxon>Limulus</taxon>
    </lineage>
</organism>
<feature type="domain" description="Sodium/calcium exchanger membrane region" evidence="9">
    <location>
        <begin position="104"/>
        <end position="243"/>
    </location>
</feature>
<evidence type="ECO:0000256" key="3">
    <source>
        <dbReference type="ARBA" id="ARBA00022449"/>
    </source>
</evidence>
<keyword evidence="5 8" id="KW-0812">Transmembrane</keyword>
<evidence type="ECO:0000256" key="1">
    <source>
        <dbReference type="ARBA" id="ARBA00004141"/>
    </source>
</evidence>
<feature type="transmembrane region" description="Helical" evidence="8">
    <location>
        <begin position="461"/>
        <end position="479"/>
    </location>
</feature>
<dbReference type="NCBIfam" id="TIGR00367">
    <property type="entry name" value="calcium/sodium antiporter"/>
    <property type="match status" value="1"/>
</dbReference>
<feature type="transmembrane region" description="Helical" evidence="8">
    <location>
        <begin position="17"/>
        <end position="35"/>
    </location>
</feature>
<dbReference type="InterPro" id="IPR044880">
    <property type="entry name" value="NCX_ion-bd_dom_sf"/>
</dbReference>
<keyword evidence="3" id="KW-0050">Antiport</keyword>
<feature type="domain" description="Sodium/calcium exchanger membrane region" evidence="9">
    <location>
        <begin position="392"/>
        <end position="542"/>
    </location>
</feature>
<feature type="transmembrane region" description="Helical" evidence="8">
    <location>
        <begin position="200"/>
        <end position="218"/>
    </location>
</feature>
<feature type="transmembrane region" description="Helical" evidence="8">
    <location>
        <begin position="363"/>
        <end position="381"/>
    </location>
</feature>
<feature type="transmembrane region" description="Helical" evidence="8">
    <location>
        <begin position="525"/>
        <end position="546"/>
    </location>
</feature>
<feature type="transmembrane region" description="Helical" evidence="8">
    <location>
        <begin position="166"/>
        <end position="188"/>
    </location>
</feature>
<gene>
    <name evidence="11" type="primary">LOC106458527</name>
</gene>
<evidence type="ECO:0000313" key="10">
    <source>
        <dbReference type="Proteomes" id="UP000694941"/>
    </source>
</evidence>
<evidence type="ECO:0000256" key="6">
    <source>
        <dbReference type="ARBA" id="ARBA00022989"/>
    </source>
</evidence>
<dbReference type="PANTHER" id="PTHR10846">
    <property type="entry name" value="SODIUM/POTASSIUM/CALCIUM EXCHANGER"/>
    <property type="match status" value="1"/>
</dbReference>
<accession>A0ABM1SA23</accession>
<dbReference type="Proteomes" id="UP000694941">
    <property type="component" value="Unplaced"/>
</dbReference>
<evidence type="ECO:0000256" key="2">
    <source>
        <dbReference type="ARBA" id="ARBA00005364"/>
    </source>
</evidence>
<feature type="transmembrane region" description="Helical" evidence="8">
    <location>
        <begin position="499"/>
        <end position="518"/>
    </location>
</feature>
<evidence type="ECO:0000256" key="5">
    <source>
        <dbReference type="ARBA" id="ARBA00022692"/>
    </source>
</evidence>
<feature type="transmembrane region" description="Helical" evidence="8">
    <location>
        <begin position="393"/>
        <end position="421"/>
    </location>
</feature>
<dbReference type="GeneID" id="106458527"/>
<keyword evidence="4" id="KW-0406">Ion transport</keyword>
<keyword evidence="4" id="KW-0813">Transport</keyword>
<dbReference type="InterPro" id="IPR004837">
    <property type="entry name" value="NaCa_Exmemb"/>
</dbReference>
<feature type="transmembrane region" description="Helical" evidence="8">
    <location>
        <begin position="427"/>
        <end position="449"/>
    </location>
</feature>
<sequence length="561" mass="63384">MSASSNTTVKPQESRRILRMVWILSALLIVSCFYYDGKPNQQLDPVTTGKHADSSSDLGRKLLQTEEDSFPDCIPPSIQDFPDDFFTQSERLRGGVVIHFLIAAYFCGMLAIICDDYFVPSLEILCDAMQIPSDVAGASFMAIGSSAPEFFSSVIGAFITEGDIGIGTILGTAVFNLLGVTMIVSFIVWKTDVPLDWYPLSRDSFVYTITVAALAAVLTDNVIRWWEAVILMLMFFSYILLMYFNTRIEGFCTLQVEKLKIRWLSNHPSLPEQEATNEKSPLITSASVEDGFKESTNEDTRRKHLTVSWGTKEQHFLSVEESIVEKRSRRESNIIMENVKEMNEETREETSVWHMPVTGSLRQIWWVLMWPASFLFYITVLDCRKQNLRKYYMITFLMSVVWIGIISYLIVWMITIIGYTLGIPDTVSGLTLLAAGTSVPEIISSIIVVRNGLGNMAMCNLIGSNIFNVLFCLGAPWLIRTLIPPNKGFLIINSSGLMYTTVTLLATIVALFIFLYIFKWNLNYRIGFSCMVIYGGFLVLACMYELNFFGEFNPPQCLLEN</sequence>
<keyword evidence="4" id="KW-0106">Calcium</keyword>